<dbReference type="PANTHER" id="PTHR43794:SF11">
    <property type="entry name" value="AMIDOHYDROLASE-RELATED DOMAIN-CONTAINING PROTEIN"/>
    <property type="match status" value="1"/>
</dbReference>
<dbReference type="InterPro" id="IPR050287">
    <property type="entry name" value="MTA/SAH_deaminase"/>
</dbReference>
<evidence type="ECO:0000313" key="4">
    <source>
        <dbReference type="EMBL" id="KAH6655623.1"/>
    </source>
</evidence>
<keyword evidence="2" id="KW-0472">Membrane</keyword>
<reference evidence="4" key="1">
    <citation type="journal article" date="2021" name="Nat. Commun.">
        <title>Genetic determinants of endophytism in the Arabidopsis root mycobiome.</title>
        <authorList>
            <person name="Mesny F."/>
            <person name="Miyauchi S."/>
            <person name="Thiergart T."/>
            <person name="Pickel B."/>
            <person name="Atanasova L."/>
            <person name="Karlsson M."/>
            <person name="Huettel B."/>
            <person name="Barry K.W."/>
            <person name="Haridas S."/>
            <person name="Chen C."/>
            <person name="Bauer D."/>
            <person name="Andreopoulos W."/>
            <person name="Pangilinan J."/>
            <person name="LaButti K."/>
            <person name="Riley R."/>
            <person name="Lipzen A."/>
            <person name="Clum A."/>
            <person name="Drula E."/>
            <person name="Henrissat B."/>
            <person name="Kohler A."/>
            <person name="Grigoriev I.V."/>
            <person name="Martin F.M."/>
            <person name="Hacquard S."/>
        </authorList>
    </citation>
    <scope>NUCLEOTIDE SEQUENCE</scope>
    <source>
        <strain evidence="4">MPI-SDFR-AT-0073</strain>
    </source>
</reference>
<dbReference type="OrthoDB" id="194468at2759"/>
<dbReference type="PANTHER" id="PTHR43794">
    <property type="entry name" value="AMINOHYDROLASE SSNA-RELATED"/>
    <property type="match status" value="1"/>
</dbReference>
<proteinExistence type="predicted"/>
<dbReference type="Pfam" id="PF01979">
    <property type="entry name" value="Amidohydro_1"/>
    <property type="match status" value="1"/>
</dbReference>
<keyword evidence="5" id="KW-1185">Reference proteome</keyword>
<evidence type="ECO:0000256" key="2">
    <source>
        <dbReference type="SAM" id="Phobius"/>
    </source>
</evidence>
<organism evidence="4 5">
    <name type="scientific">Truncatella angustata</name>
    <dbReference type="NCBI Taxonomy" id="152316"/>
    <lineage>
        <taxon>Eukaryota</taxon>
        <taxon>Fungi</taxon>
        <taxon>Dikarya</taxon>
        <taxon>Ascomycota</taxon>
        <taxon>Pezizomycotina</taxon>
        <taxon>Sordariomycetes</taxon>
        <taxon>Xylariomycetidae</taxon>
        <taxon>Amphisphaeriales</taxon>
        <taxon>Sporocadaceae</taxon>
        <taxon>Truncatella</taxon>
    </lineage>
</organism>
<dbReference type="InterPro" id="IPR032466">
    <property type="entry name" value="Metal_Hydrolase"/>
</dbReference>
<dbReference type="InterPro" id="IPR006680">
    <property type="entry name" value="Amidohydro-rel"/>
</dbReference>
<name>A0A9P8UNU5_9PEZI</name>
<comment type="caution">
    <text evidence="4">The sequence shown here is derived from an EMBL/GenBank/DDBJ whole genome shotgun (WGS) entry which is preliminary data.</text>
</comment>
<keyword evidence="1" id="KW-0378">Hydrolase</keyword>
<dbReference type="InterPro" id="IPR011059">
    <property type="entry name" value="Metal-dep_hydrolase_composite"/>
</dbReference>
<keyword evidence="2" id="KW-1133">Transmembrane helix</keyword>
<dbReference type="AlphaFoldDB" id="A0A9P8UNU5"/>
<dbReference type="EMBL" id="JAGPXC010000003">
    <property type="protein sequence ID" value="KAH6655623.1"/>
    <property type="molecule type" value="Genomic_DNA"/>
</dbReference>
<dbReference type="SUPFAM" id="SSF51556">
    <property type="entry name" value="Metallo-dependent hydrolases"/>
    <property type="match status" value="1"/>
</dbReference>
<dbReference type="GeneID" id="70126687"/>
<feature type="domain" description="Amidohydrolase-related" evidence="3">
    <location>
        <begin position="283"/>
        <end position="436"/>
    </location>
</feature>
<dbReference type="Gene3D" id="2.30.40.10">
    <property type="entry name" value="Urease, subunit C, domain 1"/>
    <property type="match status" value="1"/>
</dbReference>
<evidence type="ECO:0000313" key="5">
    <source>
        <dbReference type="Proteomes" id="UP000758603"/>
    </source>
</evidence>
<dbReference type="GO" id="GO:0016810">
    <property type="term" value="F:hydrolase activity, acting on carbon-nitrogen (but not peptide) bonds"/>
    <property type="evidence" value="ECO:0007669"/>
    <property type="project" value="InterPro"/>
</dbReference>
<feature type="transmembrane region" description="Helical" evidence="2">
    <location>
        <begin position="12"/>
        <end position="29"/>
    </location>
</feature>
<sequence>MALVFRRARKLWFYLVLFPIVLYLSARILRSPSDPVLASTSNHGACKLLKKGSSTSLLLKGTVLSPDGPLQHGYVLVKSERIVEVGKTYQPGTQTDDVTIVDCTGSIISPGFINLHEHIEFSTVSPFKDLGQRVRHRHDWRVGARNNTIREATISKQMIGDSIKWGELRHVLSGTTSIVGGGMVAGLARNLDFAAGLEAGLSAAPDIWDVFPLNDAGGILRNGDCDYGAEAIDKDKASKYHRYLAHVAEGLDEEAANEFRCLSSDSYDDIPMPGGGGLSTDIIAPNLAMVHALGLTEADFDLVAQRGAHVVWSPRSNVFLYGKTLNVTYLLEAGINVALGTDWLPSGSATMSREAVCAASSIQQSYEQALESKTIWEMMTINAARAASFEEHIGSIATGKLADIVIFRAGSGDAYTQAIFAPMENIELVLRGGEIVTAAESLRSITSRSCELVKFGHHRKAVCVADEIGSSFTEFAAFMGEVYPAILPGVPPYEPSCEVLIAEITPNH</sequence>
<keyword evidence="2" id="KW-0812">Transmembrane</keyword>
<evidence type="ECO:0000256" key="1">
    <source>
        <dbReference type="ARBA" id="ARBA00022801"/>
    </source>
</evidence>
<evidence type="ECO:0000259" key="3">
    <source>
        <dbReference type="Pfam" id="PF01979"/>
    </source>
</evidence>
<dbReference type="Gene3D" id="3.20.20.140">
    <property type="entry name" value="Metal-dependent hydrolases"/>
    <property type="match status" value="1"/>
</dbReference>
<dbReference type="RefSeq" id="XP_045959888.1">
    <property type="nucleotide sequence ID" value="XM_046097795.1"/>
</dbReference>
<dbReference type="Proteomes" id="UP000758603">
    <property type="component" value="Unassembled WGS sequence"/>
</dbReference>
<gene>
    <name evidence="4" type="ORF">BKA67DRAFT_516238</name>
</gene>
<accession>A0A9P8UNU5</accession>
<protein>
    <submittedName>
        <fullName evidence="4">Metal dependent amidohydrolase</fullName>
    </submittedName>
</protein>